<dbReference type="InterPro" id="IPR036890">
    <property type="entry name" value="HATPase_C_sf"/>
</dbReference>
<keyword evidence="4" id="KW-0143">Chaperone</keyword>
<gene>
    <name evidence="6" type="ORF">E5J99_12355</name>
</gene>
<protein>
    <recommendedName>
        <fullName evidence="5">HD-CE domain-containing protein</fullName>
    </recommendedName>
</protein>
<accession>A0A4Z0PKG0</accession>
<keyword evidence="7" id="KW-1185">Reference proteome</keyword>
<evidence type="ECO:0000256" key="2">
    <source>
        <dbReference type="ARBA" id="ARBA00022741"/>
    </source>
</evidence>
<feature type="domain" description="HD-CE" evidence="5">
    <location>
        <begin position="47"/>
        <end position="281"/>
    </location>
</feature>
<sequence>MQESLLSQLQTAEKALFGETDFRISSNINNHLIPVAEALLNRIPSYMPEYTLHNIGHCRTILDNIRKILPDQVQLNIIELTILIQAVFLHDIGMVINKEEAETIKKTSEFKKTFIDFEANADEDDILTEYIRRNHVTKSLEYIDLFKNDFNTYKIDFTFNGIDLSDWVKNVILSHAHGIDFLKNEEKYPKDKLIDTYRVNIQYIATLLRLGDILDFDLFRTPYFLYKHINPQNKISIEEWRKHQSIEGKCISGKTIEFDAKCSSARIERSVRDFVEWIETERRDTIGLLGNNSSYALDLTNEVILKCRNDGSYIFTDLQINLDYEKVLSILMGTELYDSANIFIRELIQNAYDACKMRTELSERYDDTFVPKISITYSTESLILKISDNGIGIDESVFQNYLIKIGKSYYKSKSFQSADFRFSPISNFGIGIISCFMVSDSIEIESTKYYGPLDTPTPIHYILNLHDRFTEKRKSVKSNFGTTITLQLKEDYASKLENDSLLNIIQQSMNYQEIPINLTIDDNVHCLNKKSISIPEEYTHINNIAIFEIEEQDWIEGNIIVYQSQHQTIISGGKVSQQCFAISQSSSQLGLAPVWMQHCEFNINISPPRKLQLKANRNKIIENDDFIFLKNFILEFLIEKFDSSEYENMLPLFLTSKPFRFSGNDKEYDFLTRRIKFYAFSSNKGKQVILSQITKKYQGKRIALLHRDYFNTPGCIDKCSFLFKKYDLILVQDGYIDFLFGFLRPYIKEDNLIATGISGLIYREFLLKSNIALDVNDYINKKTIYNQIKYRGINDKEITYKGNKEQLFCIVGNNQYNNIDLQFNANHKLTKLLLSGADSLYVRRFTASFENNLAMALHNETTLVSYQNYNGQHHFSNNNHQSLALKCIGLIKTSFITTLNKSLLEDVLQPLKKLEILDGDPSTYLLTEVDFPEWWISKD</sequence>
<dbReference type="Proteomes" id="UP000297739">
    <property type="component" value="Unassembled WGS sequence"/>
</dbReference>
<dbReference type="AlphaFoldDB" id="A0A4Z0PKG0"/>
<dbReference type="EMBL" id="SRLD01000022">
    <property type="protein sequence ID" value="TGE15584.1"/>
    <property type="molecule type" value="Genomic_DNA"/>
</dbReference>
<dbReference type="Gene3D" id="3.30.565.10">
    <property type="entry name" value="Histidine kinase-like ATPase, C-terminal domain"/>
    <property type="match status" value="1"/>
</dbReference>
<evidence type="ECO:0000256" key="1">
    <source>
        <dbReference type="ARBA" id="ARBA00008239"/>
    </source>
</evidence>
<dbReference type="GO" id="GO:0005524">
    <property type="term" value="F:ATP binding"/>
    <property type="evidence" value="ECO:0007669"/>
    <property type="project" value="UniProtKB-KW"/>
</dbReference>
<dbReference type="InterPro" id="IPR001404">
    <property type="entry name" value="Hsp90_fam"/>
</dbReference>
<dbReference type="Pfam" id="PF24391">
    <property type="entry name" value="HD-CE"/>
    <property type="match status" value="1"/>
</dbReference>
<evidence type="ECO:0000256" key="3">
    <source>
        <dbReference type="ARBA" id="ARBA00022840"/>
    </source>
</evidence>
<evidence type="ECO:0000313" key="6">
    <source>
        <dbReference type="EMBL" id="TGE15584.1"/>
    </source>
</evidence>
<name>A0A4Z0PKG0_9BACT</name>
<dbReference type="SUPFAM" id="SSF55874">
    <property type="entry name" value="ATPase domain of HSP90 chaperone/DNA topoisomerase II/histidine kinase"/>
    <property type="match status" value="1"/>
</dbReference>
<dbReference type="Pfam" id="PF13589">
    <property type="entry name" value="HATPase_c_3"/>
    <property type="match status" value="1"/>
</dbReference>
<evidence type="ECO:0000259" key="5">
    <source>
        <dbReference type="Pfam" id="PF24391"/>
    </source>
</evidence>
<keyword evidence="2" id="KW-0547">Nucleotide-binding</keyword>
<evidence type="ECO:0000256" key="4">
    <source>
        <dbReference type="ARBA" id="ARBA00023186"/>
    </source>
</evidence>
<dbReference type="InterPro" id="IPR020575">
    <property type="entry name" value="Hsp90_N"/>
</dbReference>
<dbReference type="PRINTS" id="PR00775">
    <property type="entry name" value="HEATSHOCK90"/>
</dbReference>
<comment type="similarity">
    <text evidence="1">Belongs to the heat shock protein 90 family.</text>
</comment>
<dbReference type="GO" id="GO:0140662">
    <property type="term" value="F:ATP-dependent protein folding chaperone"/>
    <property type="evidence" value="ECO:0007669"/>
    <property type="project" value="InterPro"/>
</dbReference>
<dbReference type="RefSeq" id="WP_135498116.1">
    <property type="nucleotide sequence ID" value="NZ_SRLD01000022.1"/>
</dbReference>
<dbReference type="GO" id="GO:0051082">
    <property type="term" value="F:unfolded protein binding"/>
    <property type="evidence" value="ECO:0007669"/>
    <property type="project" value="InterPro"/>
</dbReference>
<dbReference type="PANTHER" id="PTHR11528">
    <property type="entry name" value="HEAT SHOCK PROTEIN 90 FAMILY MEMBER"/>
    <property type="match status" value="1"/>
</dbReference>
<organism evidence="6 7">
    <name type="scientific">Hymenobacter elongatus</name>
    <dbReference type="NCBI Taxonomy" id="877208"/>
    <lineage>
        <taxon>Bacteria</taxon>
        <taxon>Pseudomonadati</taxon>
        <taxon>Bacteroidota</taxon>
        <taxon>Cytophagia</taxon>
        <taxon>Cytophagales</taxon>
        <taxon>Hymenobacteraceae</taxon>
        <taxon>Hymenobacter</taxon>
    </lineage>
</organism>
<proteinExistence type="inferred from homology"/>
<reference evidence="6 7" key="1">
    <citation type="submission" date="2019-04" db="EMBL/GenBank/DDBJ databases">
        <authorList>
            <person name="Feng G."/>
            <person name="Zhang J."/>
            <person name="Zhu H."/>
        </authorList>
    </citation>
    <scope>NUCLEOTIDE SEQUENCE [LARGE SCALE GENOMIC DNA]</scope>
    <source>
        <strain evidence="6 7">JCM 17223</strain>
    </source>
</reference>
<comment type="caution">
    <text evidence="6">The sequence shown here is derived from an EMBL/GenBank/DDBJ whole genome shotgun (WGS) entry which is preliminary data.</text>
</comment>
<dbReference type="GO" id="GO:0016887">
    <property type="term" value="F:ATP hydrolysis activity"/>
    <property type="evidence" value="ECO:0007669"/>
    <property type="project" value="InterPro"/>
</dbReference>
<dbReference type="InterPro" id="IPR056471">
    <property type="entry name" value="HD-CE"/>
</dbReference>
<dbReference type="OrthoDB" id="9802640at2"/>
<evidence type="ECO:0000313" key="7">
    <source>
        <dbReference type="Proteomes" id="UP000297739"/>
    </source>
</evidence>
<keyword evidence="3" id="KW-0067">ATP-binding</keyword>